<gene>
    <name evidence="2" type="ORF">ACFPOC_14090</name>
</gene>
<accession>A0ABW0SF66</accession>
<organism evidence="2 3">
    <name type="scientific">Rubellimicrobium aerolatum</name>
    <dbReference type="NCBI Taxonomy" id="490979"/>
    <lineage>
        <taxon>Bacteria</taxon>
        <taxon>Pseudomonadati</taxon>
        <taxon>Pseudomonadota</taxon>
        <taxon>Alphaproteobacteria</taxon>
        <taxon>Rhodobacterales</taxon>
        <taxon>Roseobacteraceae</taxon>
        <taxon>Rubellimicrobium</taxon>
    </lineage>
</organism>
<sequence>MAGTNEDSDSANPGGMFADKGSPENGKSTDWIEGAGMGGTPAQDHADKRGKAGRGMVDSHGPLEGNTDTPSQ</sequence>
<name>A0ABW0SF66_9RHOB</name>
<evidence type="ECO:0008006" key="4">
    <source>
        <dbReference type="Google" id="ProtNLM"/>
    </source>
</evidence>
<dbReference type="RefSeq" id="WP_209841153.1">
    <property type="nucleotide sequence ID" value="NZ_JAGGJP010000009.1"/>
</dbReference>
<protein>
    <recommendedName>
        <fullName evidence="4">Stress-induced protein</fullName>
    </recommendedName>
</protein>
<evidence type="ECO:0000313" key="2">
    <source>
        <dbReference type="EMBL" id="MFC5567539.1"/>
    </source>
</evidence>
<keyword evidence="3" id="KW-1185">Reference proteome</keyword>
<feature type="region of interest" description="Disordered" evidence="1">
    <location>
        <begin position="1"/>
        <end position="72"/>
    </location>
</feature>
<comment type="caution">
    <text evidence="2">The sequence shown here is derived from an EMBL/GenBank/DDBJ whole genome shotgun (WGS) entry which is preliminary data.</text>
</comment>
<dbReference type="Proteomes" id="UP001596056">
    <property type="component" value="Unassembled WGS sequence"/>
</dbReference>
<evidence type="ECO:0000256" key="1">
    <source>
        <dbReference type="SAM" id="MobiDB-lite"/>
    </source>
</evidence>
<evidence type="ECO:0000313" key="3">
    <source>
        <dbReference type="Proteomes" id="UP001596056"/>
    </source>
</evidence>
<proteinExistence type="predicted"/>
<dbReference type="EMBL" id="JBHSNA010000015">
    <property type="protein sequence ID" value="MFC5567539.1"/>
    <property type="molecule type" value="Genomic_DNA"/>
</dbReference>
<reference evidence="3" key="1">
    <citation type="journal article" date="2019" name="Int. J. Syst. Evol. Microbiol.">
        <title>The Global Catalogue of Microorganisms (GCM) 10K type strain sequencing project: providing services to taxonomists for standard genome sequencing and annotation.</title>
        <authorList>
            <consortium name="The Broad Institute Genomics Platform"/>
            <consortium name="The Broad Institute Genome Sequencing Center for Infectious Disease"/>
            <person name="Wu L."/>
            <person name="Ma J."/>
        </authorList>
    </citation>
    <scope>NUCLEOTIDE SEQUENCE [LARGE SCALE GENOMIC DNA]</scope>
    <source>
        <strain evidence="3">KACC 11588</strain>
    </source>
</reference>